<feature type="compositionally biased region" description="Polar residues" evidence="1">
    <location>
        <begin position="1"/>
        <end position="15"/>
    </location>
</feature>
<name>A0A640T8X3_STRNI</name>
<dbReference type="EMBL" id="BLIP01000001">
    <property type="protein sequence ID" value="GFE19630.1"/>
    <property type="molecule type" value="Genomic_DNA"/>
</dbReference>
<organism evidence="2 3">
    <name type="scientific">Streptomyces nigrescens</name>
    <dbReference type="NCBI Taxonomy" id="1920"/>
    <lineage>
        <taxon>Bacteria</taxon>
        <taxon>Bacillati</taxon>
        <taxon>Actinomycetota</taxon>
        <taxon>Actinomycetes</taxon>
        <taxon>Kitasatosporales</taxon>
        <taxon>Streptomycetaceae</taxon>
        <taxon>Streptomyces</taxon>
    </lineage>
</organism>
<proteinExistence type="predicted"/>
<evidence type="ECO:0000313" key="3">
    <source>
        <dbReference type="Proteomes" id="UP000429552"/>
    </source>
</evidence>
<feature type="region of interest" description="Disordered" evidence="1">
    <location>
        <begin position="1"/>
        <end position="26"/>
    </location>
</feature>
<sequence length="95" mass="10538">MPSPWETGTSGGSVTQPPPPPSACAGVMDRHSVAARAIDPTATAFARRPLPDGRTLRTRMFIFCVPTFHLKRDYVLRFRSRLQVLPSRESDTRGE</sequence>
<comment type="caution">
    <text evidence="2">The sequence shown here is derived from an EMBL/GenBank/DDBJ whole genome shotgun (WGS) entry which is preliminary data.</text>
</comment>
<protein>
    <submittedName>
        <fullName evidence="2">Uncharacterized protein</fullName>
    </submittedName>
</protein>
<accession>A0A640T8X3</accession>
<evidence type="ECO:0000256" key="1">
    <source>
        <dbReference type="SAM" id="MobiDB-lite"/>
    </source>
</evidence>
<dbReference type="AlphaFoldDB" id="A0A640T8X3"/>
<evidence type="ECO:0000313" key="2">
    <source>
        <dbReference type="EMBL" id="GFE19630.1"/>
    </source>
</evidence>
<reference evidence="2 3" key="1">
    <citation type="submission" date="2019-12" db="EMBL/GenBank/DDBJ databases">
        <title>Whole genome shotgun sequence of Streptomyces libani subsp. libani NBRC 13452.</title>
        <authorList>
            <person name="Ichikawa N."/>
            <person name="Kimura A."/>
            <person name="Kitahashi Y."/>
            <person name="Komaki H."/>
            <person name="Tamura T."/>
        </authorList>
    </citation>
    <scope>NUCLEOTIDE SEQUENCE [LARGE SCALE GENOMIC DNA]</scope>
    <source>
        <strain evidence="2 3">NBRC 13452</strain>
    </source>
</reference>
<gene>
    <name evidence="2" type="ORF">Sliba_00830</name>
</gene>
<dbReference type="Proteomes" id="UP000429552">
    <property type="component" value="Unassembled WGS sequence"/>
</dbReference>